<keyword evidence="7" id="KW-1185">Reference proteome</keyword>
<feature type="compositionally biased region" description="Polar residues" evidence="5">
    <location>
        <begin position="678"/>
        <end position="692"/>
    </location>
</feature>
<dbReference type="OrthoDB" id="448399at2759"/>
<proteinExistence type="predicted"/>
<evidence type="ECO:0000313" key="7">
    <source>
        <dbReference type="Proteomes" id="UP000515121"/>
    </source>
</evidence>
<dbReference type="SUPFAM" id="SSF90209">
    <property type="entry name" value="Ran binding protein zinc finger-like"/>
    <property type="match status" value="1"/>
</dbReference>
<evidence type="ECO:0000256" key="1">
    <source>
        <dbReference type="ARBA" id="ARBA00022723"/>
    </source>
</evidence>
<accession>A0A6P5WSZ2</accession>
<evidence type="ECO:0000259" key="6">
    <source>
        <dbReference type="PROSITE" id="PS50199"/>
    </source>
</evidence>
<keyword evidence="1" id="KW-0479">Metal-binding</keyword>
<sequence length="886" mass="99489">MGSSSRFLMLLSPSSPLLHNHRPPSTLLRLSRHRIRLSFVLHHHHPSSSPRPLHPTTKNRKNSAFFLLKPSSRHFHTQTASANLSNSSLWAPPHHPWPEFSGLLNNISTAGYFNSTHTSTEFAAAASEFPEEFLGVLHACVAFARDRSDLLRLLSRKEIDVVVRNGKPFLFKDGEESARKLRLFLDSGEGNVADVDKANLVDLMRFLLSYASNLSASFERSKLYNSEPVESSVRHLLGQLAKLTDSPAVSNYSGYEQTQPPDRYRQMPRSFGQNVEMKRGDWICPRCTFMNFARNVKCLECEEARPKRQLTGGEWECPQCNFFNYGRNTVCLRCDCKRPGAISLGNTYSKPGLAYSNGISSNKSDLDRRLAANEEKAQRWFSKVSQLDSTSDMSSAIADEDFPEIMPLRRGVNRFVVSTRKTPLERRLANAQYQRNMDNDGIAERNNFQTGGVNKTLDAKVSRSLDEILGRSSTSSGSNDYSINSGAENPVSASTSTSRQDGHPRGTDSNYVPFVPLPADMFAKKPENSKIQESRNTVSNDDQSVVSNAVGKTDAVSRSEELNKSLKSQQLFMKNEKESRDKELEQDEKSERWFKKVTKLHNVTDLGNASSYEDFPETTRMHKGENLISRKKDRSLTSPTYKRRAAIEQAGNTNYVPFVPFPPDYFAKKDKQQHKGTDSSAKATDETSTSVTPEKLSEVSITEGMQPVQNQLTQSSKPAGENLNEMQRDAAYMAQTSGYSNQKFINPKTSNDDNLSSEYSKNESRERMTDSTGSSPQPSGNQNVTSTWSGKSLEGSAVKEPDPLDMSEEAKAERWFRRVAQIKDISELSQIPDEDFPSIMPMRKGVNRFVVSKRKTPLERRLTSQQYRRNLPVVNSDTGKKDSDSS</sequence>
<evidence type="ECO:0000313" key="9">
    <source>
        <dbReference type="RefSeq" id="XP_022718803.1"/>
    </source>
</evidence>
<feature type="region of interest" description="Disordered" evidence="5">
    <location>
        <begin position="857"/>
        <end position="886"/>
    </location>
</feature>
<feature type="compositionally biased region" description="Basic and acidic residues" evidence="5">
    <location>
        <begin position="760"/>
        <end position="769"/>
    </location>
</feature>
<feature type="compositionally biased region" description="Polar residues" evidence="5">
    <location>
        <begin position="534"/>
        <end position="546"/>
    </location>
</feature>
<dbReference type="InterPro" id="IPR001876">
    <property type="entry name" value="Znf_RanBP2"/>
</dbReference>
<dbReference type="Proteomes" id="UP000515121">
    <property type="component" value="Unplaced"/>
</dbReference>
<evidence type="ECO:0000313" key="8">
    <source>
        <dbReference type="RefSeq" id="XP_022718802.1"/>
    </source>
</evidence>
<feature type="domain" description="RanBP2-type" evidence="6">
    <location>
        <begin position="278"/>
        <end position="307"/>
    </location>
</feature>
<dbReference type="InterPro" id="IPR036443">
    <property type="entry name" value="Znf_RanBP2_sf"/>
</dbReference>
<name>A0A6P5WSZ2_DURZI</name>
<organism evidence="7 8">
    <name type="scientific">Durio zibethinus</name>
    <name type="common">Durian</name>
    <dbReference type="NCBI Taxonomy" id="66656"/>
    <lineage>
        <taxon>Eukaryota</taxon>
        <taxon>Viridiplantae</taxon>
        <taxon>Streptophyta</taxon>
        <taxon>Embryophyta</taxon>
        <taxon>Tracheophyta</taxon>
        <taxon>Spermatophyta</taxon>
        <taxon>Magnoliopsida</taxon>
        <taxon>eudicotyledons</taxon>
        <taxon>Gunneridae</taxon>
        <taxon>Pentapetalae</taxon>
        <taxon>rosids</taxon>
        <taxon>malvids</taxon>
        <taxon>Malvales</taxon>
        <taxon>Malvaceae</taxon>
        <taxon>Helicteroideae</taxon>
        <taxon>Durio</taxon>
    </lineage>
</organism>
<dbReference type="PROSITE" id="PS50199">
    <property type="entry name" value="ZF_RANBP2_2"/>
    <property type="match status" value="2"/>
</dbReference>
<dbReference type="AlphaFoldDB" id="A0A6P5WSZ2"/>
<feature type="region of interest" description="Disordered" evidence="5">
    <location>
        <begin position="666"/>
        <end position="709"/>
    </location>
</feature>
<dbReference type="PANTHER" id="PTHR23111:SF30">
    <property type="entry name" value="ZINC FINGER PROTEIN VAR3, CHLOROPLASTIC"/>
    <property type="match status" value="1"/>
</dbReference>
<feature type="region of interest" description="Disordered" evidence="5">
    <location>
        <begin position="526"/>
        <end position="546"/>
    </location>
</feature>
<feature type="compositionally biased region" description="Basic and acidic residues" evidence="5">
    <location>
        <begin position="797"/>
        <end position="808"/>
    </location>
</feature>
<feature type="region of interest" description="Disordered" evidence="5">
    <location>
        <begin position="470"/>
        <end position="513"/>
    </location>
</feature>
<dbReference type="SMART" id="SM00547">
    <property type="entry name" value="ZnF_RBZ"/>
    <property type="match status" value="2"/>
</dbReference>
<dbReference type="RefSeq" id="XP_022718802.1">
    <property type="nucleotide sequence ID" value="XM_022863067.1"/>
</dbReference>
<feature type="compositionally biased region" description="Polar residues" evidence="5">
    <location>
        <begin position="863"/>
        <end position="877"/>
    </location>
</feature>
<dbReference type="GeneID" id="111276995"/>
<evidence type="ECO:0000256" key="2">
    <source>
        <dbReference type="ARBA" id="ARBA00022771"/>
    </source>
</evidence>
<dbReference type="KEGG" id="dzi:111276995"/>
<protein>
    <submittedName>
        <fullName evidence="8 9">Zinc finger protein VAR3, chloroplastic-like</fullName>
    </submittedName>
</protein>
<dbReference type="Gene3D" id="4.10.1060.10">
    <property type="entry name" value="Zinc finger, RanBP2-type"/>
    <property type="match status" value="2"/>
</dbReference>
<dbReference type="PROSITE" id="PS01358">
    <property type="entry name" value="ZF_RANBP2_1"/>
    <property type="match status" value="2"/>
</dbReference>
<reference evidence="8 9" key="1">
    <citation type="submission" date="2025-04" db="UniProtKB">
        <authorList>
            <consortium name="RefSeq"/>
        </authorList>
    </citation>
    <scope>IDENTIFICATION</scope>
    <source>
        <tissue evidence="8 9">Fruit stalk</tissue>
    </source>
</reference>
<evidence type="ECO:0000256" key="3">
    <source>
        <dbReference type="ARBA" id="ARBA00022833"/>
    </source>
</evidence>
<evidence type="ECO:0000256" key="4">
    <source>
        <dbReference type="PROSITE-ProRule" id="PRU00322"/>
    </source>
</evidence>
<feature type="region of interest" description="Disordered" evidence="5">
    <location>
        <begin position="739"/>
        <end position="808"/>
    </location>
</feature>
<dbReference type="PANTHER" id="PTHR23111">
    <property type="entry name" value="ZINC FINGER PROTEIN"/>
    <property type="match status" value="1"/>
</dbReference>
<keyword evidence="2 4" id="KW-0863">Zinc-finger</keyword>
<feature type="compositionally biased region" description="Polar residues" evidence="5">
    <location>
        <begin position="471"/>
        <end position="499"/>
    </location>
</feature>
<evidence type="ECO:0000256" key="5">
    <source>
        <dbReference type="SAM" id="MobiDB-lite"/>
    </source>
</evidence>
<dbReference type="GO" id="GO:0008270">
    <property type="term" value="F:zinc ion binding"/>
    <property type="evidence" value="ECO:0007669"/>
    <property type="project" value="UniProtKB-KW"/>
</dbReference>
<feature type="compositionally biased region" description="Polar residues" evidence="5">
    <location>
        <begin position="739"/>
        <end position="759"/>
    </location>
</feature>
<feature type="compositionally biased region" description="Polar residues" evidence="5">
    <location>
        <begin position="770"/>
        <end position="790"/>
    </location>
</feature>
<gene>
    <name evidence="8 9" type="primary">LOC111276995</name>
</gene>
<feature type="domain" description="RanBP2-type" evidence="6">
    <location>
        <begin position="311"/>
        <end position="340"/>
    </location>
</feature>
<feature type="region of interest" description="Disordered" evidence="5">
    <location>
        <begin position="430"/>
        <end position="449"/>
    </location>
</feature>
<dbReference type="RefSeq" id="XP_022718803.1">
    <property type="nucleotide sequence ID" value="XM_022863068.1"/>
</dbReference>
<dbReference type="GO" id="GO:0003729">
    <property type="term" value="F:mRNA binding"/>
    <property type="evidence" value="ECO:0007669"/>
    <property type="project" value="TreeGrafter"/>
</dbReference>
<dbReference type="Pfam" id="PF00641">
    <property type="entry name" value="Zn_ribbon_RanBP"/>
    <property type="match status" value="2"/>
</dbReference>
<keyword evidence="3" id="KW-0862">Zinc</keyword>
<dbReference type="GO" id="GO:0005737">
    <property type="term" value="C:cytoplasm"/>
    <property type="evidence" value="ECO:0007669"/>
    <property type="project" value="TreeGrafter"/>
</dbReference>
<feature type="compositionally biased region" description="Basic and acidic residues" evidence="5">
    <location>
        <begin position="666"/>
        <end position="677"/>
    </location>
</feature>